<gene>
    <name evidence="1" type="ORF">CAUJ_LOCUS5627</name>
</gene>
<name>A0A8S1H4I9_9PELO</name>
<accession>A0A8S1H4I9</accession>
<evidence type="ECO:0000313" key="1">
    <source>
        <dbReference type="EMBL" id="CAD6189708.1"/>
    </source>
</evidence>
<dbReference type="EMBL" id="CAJGYM010000011">
    <property type="protein sequence ID" value="CAD6189708.1"/>
    <property type="molecule type" value="Genomic_DNA"/>
</dbReference>
<dbReference type="AlphaFoldDB" id="A0A8S1H4I9"/>
<comment type="caution">
    <text evidence="1">The sequence shown here is derived from an EMBL/GenBank/DDBJ whole genome shotgun (WGS) entry which is preliminary data.</text>
</comment>
<protein>
    <submittedName>
        <fullName evidence="1">Uncharacterized protein</fullName>
    </submittedName>
</protein>
<dbReference type="Proteomes" id="UP000835052">
    <property type="component" value="Unassembled WGS sequence"/>
</dbReference>
<proteinExistence type="predicted"/>
<sequence length="77" mass="8188">MGGGAAFPTTSLPKYIFPALPALISGGVRFGLQRPPADIVAIGRAVDAKSPPTPQRVGVNKAFWKVLKIDSRVFLRV</sequence>
<reference evidence="1" key="1">
    <citation type="submission" date="2020-10" db="EMBL/GenBank/DDBJ databases">
        <authorList>
            <person name="Kikuchi T."/>
        </authorList>
    </citation>
    <scope>NUCLEOTIDE SEQUENCE</scope>
    <source>
        <strain evidence="1">NKZ352</strain>
    </source>
</reference>
<organism evidence="1 2">
    <name type="scientific">Caenorhabditis auriculariae</name>
    <dbReference type="NCBI Taxonomy" id="2777116"/>
    <lineage>
        <taxon>Eukaryota</taxon>
        <taxon>Metazoa</taxon>
        <taxon>Ecdysozoa</taxon>
        <taxon>Nematoda</taxon>
        <taxon>Chromadorea</taxon>
        <taxon>Rhabditida</taxon>
        <taxon>Rhabditina</taxon>
        <taxon>Rhabditomorpha</taxon>
        <taxon>Rhabditoidea</taxon>
        <taxon>Rhabditidae</taxon>
        <taxon>Peloderinae</taxon>
        <taxon>Caenorhabditis</taxon>
    </lineage>
</organism>
<keyword evidence="2" id="KW-1185">Reference proteome</keyword>
<evidence type="ECO:0000313" key="2">
    <source>
        <dbReference type="Proteomes" id="UP000835052"/>
    </source>
</evidence>